<dbReference type="InterPro" id="IPR024403">
    <property type="entry name" value="DHOase_cat"/>
</dbReference>
<feature type="active site" evidence="6">
    <location>
        <position position="312"/>
    </location>
</feature>
<feature type="domain" description="Dihydroorotase catalytic" evidence="7">
    <location>
        <begin position="57"/>
        <end position="245"/>
    </location>
</feature>
<feature type="binding site" evidence="6">
    <location>
        <begin position="330"/>
        <end position="331"/>
    </location>
    <ligand>
        <name>substrate</name>
    </ligand>
</feature>
<evidence type="ECO:0000256" key="5">
    <source>
        <dbReference type="ARBA" id="ARBA00022975"/>
    </source>
</evidence>
<comment type="catalytic activity">
    <reaction evidence="6">
        <text>(S)-dihydroorotate + H2O = N-carbamoyl-L-aspartate + H(+)</text>
        <dbReference type="Rhea" id="RHEA:24296"/>
        <dbReference type="ChEBI" id="CHEBI:15377"/>
        <dbReference type="ChEBI" id="CHEBI:15378"/>
        <dbReference type="ChEBI" id="CHEBI:30864"/>
        <dbReference type="ChEBI" id="CHEBI:32814"/>
        <dbReference type="EC" id="3.5.2.3"/>
    </reaction>
</comment>
<dbReference type="Pfam" id="PF12890">
    <property type="entry name" value="DHOase"/>
    <property type="match status" value="1"/>
</dbReference>
<feature type="binding site" evidence="6">
    <location>
        <position position="186"/>
    </location>
    <ligand>
        <name>Zn(2+)</name>
        <dbReference type="ChEBI" id="CHEBI:29105"/>
        <label>2</label>
    </ligand>
</feature>
<feature type="binding site" evidence="6">
    <location>
        <position position="159"/>
    </location>
    <ligand>
        <name>Zn(2+)</name>
        <dbReference type="ChEBI" id="CHEBI:29105"/>
        <label>2</label>
    </ligand>
</feature>
<feature type="binding site" evidence="6">
    <location>
        <position position="69"/>
    </location>
    <ligand>
        <name>Zn(2+)</name>
        <dbReference type="ChEBI" id="CHEBI:29105"/>
        <label>1</label>
    </ligand>
</feature>
<evidence type="ECO:0000256" key="4">
    <source>
        <dbReference type="ARBA" id="ARBA00022801"/>
    </source>
</evidence>
<dbReference type="UniPathway" id="UPA00070">
    <property type="reaction ID" value="UER00117"/>
</dbReference>
<dbReference type="Gene3D" id="3.20.20.140">
    <property type="entry name" value="Metal-dependent hydrolases"/>
    <property type="match status" value="1"/>
</dbReference>
<dbReference type="CDD" id="cd01317">
    <property type="entry name" value="DHOase_IIa"/>
    <property type="match status" value="1"/>
</dbReference>
<dbReference type="InterPro" id="IPR050138">
    <property type="entry name" value="DHOase/Allantoinase_Hydrolase"/>
</dbReference>
<dbReference type="HAMAP" id="MF_00220_B">
    <property type="entry name" value="PyrC_classI_B"/>
    <property type="match status" value="1"/>
</dbReference>
<protein>
    <recommendedName>
        <fullName evidence="6">Dihydroorotase</fullName>
        <shortName evidence="6">DHOase</shortName>
        <ecNumber evidence="6">3.5.2.3</ecNumber>
    </recommendedName>
</protein>
<gene>
    <name evidence="6" type="primary">pyrC</name>
    <name evidence="8" type="ORF">ENS29_08800</name>
</gene>
<dbReference type="InterPro" id="IPR032466">
    <property type="entry name" value="Metal_Hydrolase"/>
</dbReference>
<feature type="binding site" evidence="6">
    <location>
        <position position="67"/>
    </location>
    <ligand>
        <name>Zn(2+)</name>
        <dbReference type="ChEBI" id="CHEBI:29105"/>
        <label>1</label>
    </ligand>
</feature>
<dbReference type="AlphaFoldDB" id="A0A7C4MNK9"/>
<feature type="binding site" evidence="6">
    <location>
        <position position="285"/>
    </location>
    <ligand>
        <name>substrate</name>
    </ligand>
</feature>
<feature type="binding site" evidence="6">
    <location>
        <begin position="69"/>
        <end position="71"/>
    </location>
    <ligand>
        <name>substrate</name>
    </ligand>
</feature>
<dbReference type="SUPFAM" id="SSF51338">
    <property type="entry name" value="Composite domain of metallo-dependent hydrolases"/>
    <property type="match status" value="1"/>
</dbReference>
<evidence type="ECO:0000256" key="6">
    <source>
        <dbReference type="HAMAP-Rule" id="MF_00220"/>
    </source>
</evidence>
<comment type="similarity">
    <text evidence="2 6">Belongs to the metallo-dependent hydrolases superfamily. DHOase family. Class I DHOase subfamily.</text>
</comment>
<dbReference type="NCBIfam" id="TIGR00857">
    <property type="entry name" value="pyrC_multi"/>
    <property type="match status" value="1"/>
</dbReference>
<organism evidence="8">
    <name type="scientific">Desulfatirhabdium butyrativorans</name>
    <dbReference type="NCBI Taxonomy" id="340467"/>
    <lineage>
        <taxon>Bacteria</taxon>
        <taxon>Pseudomonadati</taxon>
        <taxon>Thermodesulfobacteriota</taxon>
        <taxon>Desulfobacteria</taxon>
        <taxon>Desulfobacterales</taxon>
        <taxon>Desulfatirhabdiaceae</taxon>
        <taxon>Desulfatirhabdium</taxon>
    </lineage>
</organism>
<dbReference type="GO" id="GO:0004038">
    <property type="term" value="F:allantoinase activity"/>
    <property type="evidence" value="ECO:0007669"/>
    <property type="project" value="TreeGrafter"/>
</dbReference>
<evidence type="ECO:0000313" key="8">
    <source>
        <dbReference type="EMBL" id="HGU32941.1"/>
    </source>
</evidence>
<dbReference type="GO" id="GO:0005737">
    <property type="term" value="C:cytoplasm"/>
    <property type="evidence" value="ECO:0007669"/>
    <property type="project" value="TreeGrafter"/>
</dbReference>
<feature type="binding site" evidence="6">
    <location>
        <position position="239"/>
    </location>
    <ligand>
        <name>Zn(2+)</name>
        <dbReference type="ChEBI" id="CHEBI:29105"/>
        <label>2</label>
    </ligand>
</feature>
<dbReference type="PROSITE" id="PS00482">
    <property type="entry name" value="DIHYDROOROTASE_1"/>
    <property type="match status" value="1"/>
</dbReference>
<feature type="binding site" evidence="6">
    <location>
        <position position="101"/>
    </location>
    <ligand>
        <name>substrate</name>
    </ligand>
</feature>
<dbReference type="InterPro" id="IPR011059">
    <property type="entry name" value="Metal-dep_hydrolase_composite"/>
</dbReference>
<comment type="pathway">
    <text evidence="6">Pyrimidine metabolism; UMP biosynthesis via de novo pathway; (S)-dihydroorotate from bicarbonate: step 3/3.</text>
</comment>
<keyword evidence="4 6" id="KW-0378">Hydrolase</keyword>
<dbReference type="GO" id="GO:0004151">
    <property type="term" value="F:dihydroorotase activity"/>
    <property type="evidence" value="ECO:0007669"/>
    <property type="project" value="UniProtKB-UniRule"/>
</dbReference>
<keyword evidence="5 6" id="KW-0665">Pyrimidine biosynthesis</keyword>
<dbReference type="GO" id="GO:0008270">
    <property type="term" value="F:zinc ion binding"/>
    <property type="evidence" value="ECO:0007669"/>
    <property type="project" value="UniProtKB-UniRule"/>
</dbReference>
<dbReference type="EMBL" id="DSUH01000207">
    <property type="protein sequence ID" value="HGU32941.1"/>
    <property type="molecule type" value="Genomic_DNA"/>
</dbReference>
<comment type="cofactor">
    <cofactor evidence="6">
        <name>Zn(2+)</name>
        <dbReference type="ChEBI" id="CHEBI:29105"/>
    </cofactor>
    <text evidence="6">Binds 2 Zn(2+) ions per subunit.</text>
</comment>
<dbReference type="EC" id="3.5.2.3" evidence="6"/>
<accession>A0A7C4MNK9</accession>
<dbReference type="PANTHER" id="PTHR43668">
    <property type="entry name" value="ALLANTOINASE"/>
    <property type="match status" value="1"/>
</dbReference>
<name>A0A7C4MNK9_9BACT</name>
<proteinExistence type="inferred from homology"/>
<dbReference type="GO" id="GO:0006145">
    <property type="term" value="P:purine nucleobase catabolic process"/>
    <property type="evidence" value="ECO:0007669"/>
    <property type="project" value="TreeGrafter"/>
</dbReference>
<dbReference type="Gene3D" id="2.30.40.10">
    <property type="entry name" value="Urease, subunit C, domain 1"/>
    <property type="match status" value="1"/>
</dbReference>
<evidence type="ECO:0000256" key="1">
    <source>
        <dbReference type="ARBA" id="ARBA00002368"/>
    </source>
</evidence>
<feature type="binding site" evidence="6">
    <location>
        <position position="159"/>
    </location>
    <ligand>
        <name>Zn(2+)</name>
        <dbReference type="ChEBI" id="CHEBI:29105"/>
        <label>1</label>
    </ligand>
</feature>
<sequence length="433" mass="46487">MRMWIENALVVNPGGSGGRLDVCIEEGHISRMVPHGSENPQDAVCRETSVRIDAEGLVLVPGIVDMHVHLREPGHEYKETIESGCRAAAAGGVSAICPMPNTRPVNDNAQVTSFVLQRAKEANGVEVYPVGAISKGLKGIELAEMADMQQAGIVAVTDDGRPVSNSLMMRRAMEYACSLGLLVISHCEDLDLAAGGCMNEGPVATRLGLSGIPNAAETVMVLRDIALAELTGARVHIAHVSTRESVQAIREAKARGVAITCETAPHYFTLSEDAVEAYDTHAKMNPPLRSRADVEAVRMGLSDRTIDVIATDHAPHSSVEKDVEFDKAAFGIIGLETLVPLSLKLVSDGVLGWNDLVEKWSIHPARLIGIDRGLREGAPATLTLIDPNREWVLDPSALQSKSRNTPFAFWNLCGKAVLTMVGGRTVFSERNLS</sequence>
<dbReference type="SUPFAM" id="SSF51556">
    <property type="entry name" value="Metallo-dependent hydrolases"/>
    <property type="match status" value="1"/>
</dbReference>
<dbReference type="PROSITE" id="PS00483">
    <property type="entry name" value="DIHYDROOROTASE_2"/>
    <property type="match status" value="1"/>
</dbReference>
<feature type="binding site" evidence="6">
    <location>
        <position position="316"/>
    </location>
    <ligand>
        <name>substrate</name>
    </ligand>
</feature>
<dbReference type="InterPro" id="IPR002195">
    <property type="entry name" value="Dihydroorotase_CS"/>
</dbReference>
<comment type="caution">
    <text evidence="8">The sequence shown here is derived from an EMBL/GenBank/DDBJ whole genome shotgun (WGS) entry which is preliminary data.</text>
</comment>
<dbReference type="InterPro" id="IPR004722">
    <property type="entry name" value="DHOase"/>
</dbReference>
<dbReference type="GO" id="GO:0044205">
    <property type="term" value="P:'de novo' UMP biosynthetic process"/>
    <property type="evidence" value="ECO:0007669"/>
    <property type="project" value="UniProtKB-UniRule"/>
</dbReference>
<comment type="function">
    <text evidence="1 6">Catalyzes the reversible cyclization of carbamoyl aspartate to dihydroorotate.</text>
</comment>
<evidence type="ECO:0000256" key="3">
    <source>
        <dbReference type="ARBA" id="ARBA00022723"/>
    </source>
</evidence>
<feature type="binding site" evidence="6">
    <location>
        <position position="312"/>
    </location>
    <ligand>
        <name>Zn(2+)</name>
        <dbReference type="ChEBI" id="CHEBI:29105"/>
        <label>1</label>
    </ligand>
</feature>
<dbReference type="PANTHER" id="PTHR43668:SF2">
    <property type="entry name" value="ALLANTOINASE"/>
    <property type="match status" value="1"/>
</dbReference>
<keyword evidence="3 6" id="KW-0479">Metal-binding</keyword>
<evidence type="ECO:0000256" key="2">
    <source>
        <dbReference type="ARBA" id="ARBA00010286"/>
    </source>
</evidence>
<evidence type="ECO:0000259" key="7">
    <source>
        <dbReference type="Pfam" id="PF12890"/>
    </source>
</evidence>
<keyword evidence="6" id="KW-0862">Zinc</keyword>
<reference evidence="8" key="1">
    <citation type="journal article" date="2020" name="mSystems">
        <title>Genome- and Community-Level Interaction Insights into Carbon Utilization and Element Cycling Functions of Hydrothermarchaeota in Hydrothermal Sediment.</title>
        <authorList>
            <person name="Zhou Z."/>
            <person name="Liu Y."/>
            <person name="Xu W."/>
            <person name="Pan J."/>
            <person name="Luo Z.H."/>
            <person name="Li M."/>
        </authorList>
    </citation>
    <scope>NUCLEOTIDE SEQUENCE [LARGE SCALE GENOMIC DNA]</scope>
    <source>
        <strain evidence="8">SpSt-477</strain>
    </source>
</reference>